<organism evidence="6 7">
    <name type="scientific">Ambrosia artemisiifolia</name>
    <name type="common">Common ragweed</name>
    <dbReference type="NCBI Taxonomy" id="4212"/>
    <lineage>
        <taxon>Eukaryota</taxon>
        <taxon>Viridiplantae</taxon>
        <taxon>Streptophyta</taxon>
        <taxon>Embryophyta</taxon>
        <taxon>Tracheophyta</taxon>
        <taxon>Spermatophyta</taxon>
        <taxon>Magnoliopsida</taxon>
        <taxon>eudicotyledons</taxon>
        <taxon>Gunneridae</taxon>
        <taxon>Pentapetalae</taxon>
        <taxon>asterids</taxon>
        <taxon>campanulids</taxon>
        <taxon>Asterales</taxon>
        <taxon>Asteraceae</taxon>
        <taxon>Asteroideae</taxon>
        <taxon>Heliantheae alliance</taxon>
        <taxon>Heliantheae</taxon>
        <taxon>Ambrosia</taxon>
    </lineage>
</organism>
<dbReference type="PRINTS" id="PR00380">
    <property type="entry name" value="KINESINHEAVY"/>
</dbReference>
<comment type="caution">
    <text evidence="4">Lacks conserved residue(s) required for the propagation of feature annotation.</text>
</comment>
<dbReference type="SUPFAM" id="SSF52540">
    <property type="entry name" value="P-loop containing nucleoside triphosphate hydrolases"/>
    <property type="match status" value="1"/>
</dbReference>
<dbReference type="GO" id="GO:0007018">
    <property type="term" value="P:microtubule-based movement"/>
    <property type="evidence" value="ECO:0007669"/>
    <property type="project" value="InterPro"/>
</dbReference>
<dbReference type="InterPro" id="IPR010994">
    <property type="entry name" value="RuvA_2-like"/>
</dbReference>
<dbReference type="Gene3D" id="3.40.850.10">
    <property type="entry name" value="Kinesin motor domain"/>
    <property type="match status" value="1"/>
</dbReference>
<comment type="similarity">
    <text evidence="3">Belongs to the TRAFAC class myosin-kinesin ATPase superfamily. Kinesin family. KIN-10 subfamily.</text>
</comment>
<comment type="caution">
    <text evidence="6">The sequence shown here is derived from an EMBL/GenBank/DDBJ whole genome shotgun (WGS) entry which is preliminary data.</text>
</comment>
<dbReference type="GO" id="GO:0003777">
    <property type="term" value="F:microtubule motor activity"/>
    <property type="evidence" value="ECO:0007669"/>
    <property type="project" value="InterPro"/>
</dbReference>
<dbReference type="AlphaFoldDB" id="A0AAD5GLM8"/>
<dbReference type="InterPro" id="IPR001752">
    <property type="entry name" value="Kinesin_motor_dom"/>
</dbReference>
<evidence type="ECO:0000256" key="2">
    <source>
        <dbReference type="ARBA" id="ARBA00023175"/>
    </source>
</evidence>
<keyword evidence="2" id="KW-0505">Motor protein</keyword>
<dbReference type="GO" id="GO:0008017">
    <property type="term" value="F:microtubule binding"/>
    <property type="evidence" value="ECO:0007669"/>
    <property type="project" value="InterPro"/>
</dbReference>
<dbReference type="Proteomes" id="UP001206925">
    <property type="component" value="Unassembled WGS sequence"/>
</dbReference>
<dbReference type="PANTHER" id="PTHR47969:SF9">
    <property type="entry name" value="KINESIN-LIKE PROTEIN"/>
    <property type="match status" value="1"/>
</dbReference>
<evidence type="ECO:0000256" key="4">
    <source>
        <dbReference type="PROSITE-ProRule" id="PRU00283"/>
    </source>
</evidence>
<dbReference type="GO" id="GO:0007052">
    <property type="term" value="P:mitotic spindle organization"/>
    <property type="evidence" value="ECO:0007669"/>
    <property type="project" value="TreeGrafter"/>
</dbReference>
<dbReference type="InterPro" id="IPR036961">
    <property type="entry name" value="Kinesin_motor_dom_sf"/>
</dbReference>
<dbReference type="FunFam" id="1.10.150.280:FF:000003">
    <property type="entry name" value="Kinesin-like protein KIN-10C"/>
    <property type="match status" value="1"/>
</dbReference>
<dbReference type="GO" id="GO:0051231">
    <property type="term" value="P:spindle elongation"/>
    <property type="evidence" value="ECO:0007669"/>
    <property type="project" value="TreeGrafter"/>
</dbReference>
<reference evidence="6" key="1">
    <citation type="submission" date="2022-06" db="EMBL/GenBank/DDBJ databases">
        <title>Uncovering the hologenomic basis of an extraordinary plant invasion.</title>
        <authorList>
            <person name="Bieker V.C."/>
            <person name="Martin M.D."/>
            <person name="Gilbert T."/>
            <person name="Hodgins K."/>
            <person name="Battlay P."/>
            <person name="Petersen B."/>
            <person name="Wilson J."/>
        </authorList>
    </citation>
    <scope>NUCLEOTIDE SEQUENCE</scope>
    <source>
        <strain evidence="6">AA19_3_7</strain>
        <tissue evidence="6">Leaf</tissue>
    </source>
</reference>
<proteinExistence type="inferred from homology"/>
<keyword evidence="7" id="KW-1185">Reference proteome</keyword>
<dbReference type="InterPro" id="IPR027640">
    <property type="entry name" value="Kinesin-like_fam"/>
</dbReference>
<evidence type="ECO:0000313" key="7">
    <source>
        <dbReference type="Proteomes" id="UP001206925"/>
    </source>
</evidence>
<dbReference type="SUPFAM" id="SSF47781">
    <property type="entry name" value="RuvA domain 2-like"/>
    <property type="match status" value="1"/>
</dbReference>
<dbReference type="SMART" id="SM00129">
    <property type="entry name" value="KISc"/>
    <property type="match status" value="1"/>
</dbReference>
<gene>
    <name evidence="6" type="ORF">M8C21_010480</name>
</gene>
<accession>A0AAD5GLM8</accession>
<dbReference type="GO" id="GO:0005524">
    <property type="term" value="F:ATP binding"/>
    <property type="evidence" value="ECO:0007669"/>
    <property type="project" value="InterPro"/>
</dbReference>
<dbReference type="PROSITE" id="PS50067">
    <property type="entry name" value="KINESIN_MOTOR_2"/>
    <property type="match status" value="1"/>
</dbReference>
<dbReference type="Pfam" id="PF00225">
    <property type="entry name" value="Kinesin"/>
    <property type="match status" value="1"/>
</dbReference>
<dbReference type="GO" id="GO:0005874">
    <property type="term" value="C:microtubule"/>
    <property type="evidence" value="ECO:0007669"/>
    <property type="project" value="UniProtKB-KW"/>
</dbReference>
<keyword evidence="1" id="KW-0493">Microtubule</keyword>
<dbReference type="GO" id="GO:0005875">
    <property type="term" value="C:microtubule associated complex"/>
    <property type="evidence" value="ECO:0007669"/>
    <property type="project" value="TreeGrafter"/>
</dbReference>
<dbReference type="Pfam" id="PF12836">
    <property type="entry name" value="HHH_3"/>
    <property type="match status" value="1"/>
</dbReference>
<dbReference type="EMBL" id="JAMZMK010007237">
    <property type="protein sequence ID" value="KAI7745464.1"/>
    <property type="molecule type" value="Genomic_DNA"/>
</dbReference>
<protein>
    <recommendedName>
        <fullName evidence="5">Kinesin motor domain-containing protein</fullName>
    </recommendedName>
</protein>
<sequence>THVYDVLDSKNSEVQVLNSGQGKIMLKGLSKVRVESVLEFQKLCSSRGASNNSTQKITRESPRRSHKALMIHVLACNEGGTSECIGKVNFVDLAGYESTRSNSIVGPEFIESIQINRSLNALLNVIHALNANETRVPYRESKLARTLQDSLCGNSHVSLIVCLKPIFCQDTIQTMTLASGLKSIKPKSVLSSSGKKYSNSSVWAEKRSNSRLPLSAKKINVVLEGRLLDPEPKSPVIINELEPSNCQSGTFSMHNSSMKQSLIQDYLQFLNSATKDDLKRLPGIGEKRASYIIELRENSPEPFKILDDLKEIGVSTKQANTMMKKAAAHLFD</sequence>
<dbReference type="PANTHER" id="PTHR47969">
    <property type="entry name" value="CHROMOSOME-ASSOCIATED KINESIN KIF4A-RELATED"/>
    <property type="match status" value="1"/>
</dbReference>
<dbReference type="InterPro" id="IPR027417">
    <property type="entry name" value="P-loop_NTPase"/>
</dbReference>
<evidence type="ECO:0000259" key="5">
    <source>
        <dbReference type="PROSITE" id="PS50067"/>
    </source>
</evidence>
<feature type="domain" description="Kinesin motor" evidence="5">
    <location>
        <begin position="1"/>
        <end position="184"/>
    </location>
</feature>
<evidence type="ECO:0000256" key="3">
    <source>
        <dbReference type="ARBA" id="ARBA00061615"/>
    </source>
</evidence>
<dbReference type="Gene3D" id="1.10.150.280">
    <property type="entry name" value="AF1531-like domain"/>
    <property type="match status" value="1"/>
</dbReference>
<evidence type="ECO:0000313" key="6">
    <source>
        <dbReference type="EMBL" id="KAI7745464.1"/>
    </source>
</evidence>
<feature type="non-terminal residue" evidence="6">
    <location>
        <position position="332"/>
    </location>
</feature>
<evidence type="ECO:0000256" key="1">
    <source>
        <dbReference type="ARBA" id="ARBA00022701"/>
    </source>
</evidence>
<name>A0AAD5GLM8_AMBAR</name>